<dbReference type="PANTHER" id="PTHR46791:SF5">
    <property type="entry name" value="CLR5 DOMAIN-CONTAINING PROTEIN-RELATED"/>
    <property type="match status" value="1"/>
</dbReference>
<proteinExistence type="predicted"/>
<reference evidence="3" key="2">
    <citation type="journal article" date="2019" name="IMA Fungus">
        <title>Genome sequencing and comparison of five Tilletia species to identify candidate genes for the detection of regulated species infecting wheat.</title>
        <authorList>
            <person name="Nguyen H.D.T."/>
            <person name="Sultana T."/>
            <person name="Kesanakurti P."/>
            <person name="Hambleton S."/>
        </authorList>
    </citation>
    <scope>NUCLEOTIDE SEQUENCE</scope>
    <source>
        <strain evidence="3">DAOMC 236426</strain>
    </source>
</reference>
<name>A0A8X7STE9_9BASI</name>
<dbReference type="GO" id="GO:0003723">
    <property type="term" value="F:RNA binding"/>
    <property type="evidence" value="ECO:0007669"/>
    <property type="project" value="UniProtKB-KW"/>
</dbReference>
<dbReference type="GO" id="GO:0005634">
    <property type="term" value="C:nucleus"/>
    <property type="evidence" value="ECO:0007669"/>
    <property type="project" value="UniProtKB-ARBA"/>
</dbReference>
<dbReference type="EMBL" id="LWDE02001690">
    <property type="protein sequence ID" value="KAE8239565.1"/>
    <property type="molecule type" value="Genomic_DNA"/>
</dbReference>
<feature type="domain" description="Integrase catalytic" evidence="2">
    <location>
        <begin position="40"/>
        <end position="216"/>
    </location>
</feature>
<accession>A0A8X7STE9</accession>
<dbReference type="Proteomes" id="UP000077684">
    <property type="component" value="Unassembled WGS sequence"/>
</dbReference>
<evidence type="ECO:0000313" key="4">
    <source>
        <dbReference type="Proteomes" id="UP000077684"/>
    </source>
</evidence>
<sequence>MGALNSLGIRVSRSKLRTAIKALDPIGVTSRWTKYLKRREYYVPFVNSLWHIDGHHKLIRWKIVIHGAIDGKSRLVTFLQASGNNRAETVSELFLQAVEKRGWPSRVRGDHGGENLGVKRLMETKRGTSTHNQRIERLWVDLRKWTVSKYKSWFEYLEDCGVLDIESDIHLWALHFVFLPQLNGALDHFVGMWNHHKVRTKGMGNLSPEQMYTLGSWDAARRGFDVGLMDREERQDLEAAGVEMGGAEDYGVDDVVGEGGLDEYDGPHVHVDRIEDRVPPVLNLEETRHGLSQLLPSPSFPPPEDFGLRAYLDVLDAINEVL</sequence>
<dbReference type="InterPro" id="IPR058913">
    <property type="entry name" value="Integrase_dom_put"/>
</dbReference>
<organism evidence="3 4">
    <name type="scientific">Tilletia controversa</name>
    <name type="common">dwarf bunt fungus</name>
    <dbReference type="NCBI Taxonomy" id="13291"/>
    <lineage>
        <taxon>Eukaryota</taxon>
        <taxon>Fungi</taxon>
        <taxon>Dikarya</taxon>
        <taxon>Basidiomycota</taxon>
        <taxon>Ustilaginomycotina</taxon>
        <taxon>Exobasidiomycetes</taxon>
        <taxon>Tilletiales</taxon>
        <taxon>Tilletiaceae</taxon>
        <taxon>Tilletia</taxon>
    </lineage>
</organism>
<evidence type="ECO:0000313" key="3">
    <source>
        <dbReference type="EMBL" id="KAE8239565.1"/>
    </source>
</evidence>
<gene>
    <name evidence="3" type="ORF">A4X06_0g8200</name>
</gene>
<evidence type="ECO:0000259" key="2">
    <source>
        <dbReference type="PROSITE" id="PS50994"/>
    </source>
</evidence>
<dbReference type="SUPFAM" id="SSF53098">
    <property type="entry name" value="Ribonuclease H-like"/>
    <property type="match status" value="1"/>
</dbReference>
<protein>
    <recommendedName>
        <fullName evidence="2">Integrase catalytic domain-containing protein</fullName>
    </recommendedName>
</protein>
<dbReference type="InterPro" id="IPR036397">
    <property type="entry name" value="RNaseH_sf"/>
</dbReference>
<keyword evidence="1" id="KW-0694">RNA-binding</keyword>
<dbReference type="GO" id="GO:0015074">
    <property type="term" value="P:DNA integration"/>
    <property type="evidence" value="ECO:0007669"/>
    <property type="project" value="InterPro"/>
</dbReference>
<dbReference type="PROSITE" id="PS50994">
    <property type="entry name" value="INTEGRASE"/>
    <property type="match status" value="1"/>
</dbReference>
<keyword evidence="4" id="KW-1185">Reference proteome</keyword>
<evidence type="ECO:0000256" key="1">
    <source>
        <dbReference type="ARBA" id="ARBA00022884"/>
    </source>
</evidence>
<dbReference type="Pfam" id="PF24764">
    <property type="entry name" value="rva_4"/>
    <property type="match status" value="1"/>
</dbReference>
<comment type="caution">
    <text evidence="3">The sequence shown here is derived from an EMBL/GenBank/DDBJ whole genome shotgun (WGS) entry which is preliminary data.</text>
</comment>
<dbReference type="Gene3D" id="3.30.420.10">
    <property type="entry name" value="Ribonuclease H-like superfamily/Ribonuclease H"/>
    <property type="match status" value="1"/>
</dbReference>
<dbReference type="InterPro" id="IPR012337">
    <property type="entry name" value="RNaseH-like_sf"/>
</dbReference>
<dbReference type="InterPro" id="IPR001584">
    <property type="entry name" value="Integrase_cat-core"/>
</dbReference>
<dbReference type="PANTHER" id="PTHR46791">
    <property type="entry name" value="EXPRESSED PROTEIN"/>
    <property type="match status" value="1"/>
</dbReference>
<dbReference type="AlphaFoldDB" id="A0A8X7STE9"/>
<reference evidence="3" key="1">
    <citation type="submission" date="2016-04" db="EMBL/GenBank/DDBJ databases">
        <authorList>
            <person name="Nguyen H.D."/>
            <person name="Samba Siva P."/>
            <person name="Cullis J."/>
            <person name="Levesque C.A."/>
            <person name="Hambleton S."/>
        </authorList>
    </citation>
    <scope>NUCLEOTIDE SEQUENCE</scope>
    <source>
        <strain evidence="3">DAOMC 236426</strain>
    </source>
</reference>